<evidence type="ECO:0000256" key="2">
    <source>
        <dbReference type="ARBA" id="ARBA00022475"/>
    </source>
</evidence>
<dbReference type="PANTHER" id="PTHR44757">
    <property type="entry name" value="DIGUANYLATE CYCLASE DGCP"/>
    <property type="match status" value="1"/>
</dbReference>
<dbReference type="PROSITE" id="PS50887">
    <property type="entry name" value="GGDEF"/>
    <property type="match status" value="1"/>
</dbReference>
<keyword evidence="2" id="KW-1003">Cell membrane</keyword>
<evidence type="ECO:0000256" key="4">
    <source>
        <dbReference type="ARBA" id="ARBA00022989"/>
    </source>
</evidence>
<evidence type="ECO:0000313" key="9">
    <source>
        <dbReference type="Proteomes" id="UP000006034"/>
    </source>
</evidence>
<feature type="transmembrane region" description="Helical" evidence="6">
    <location>
        <begin position="284"/>
        <end position="306"/>
    </location>
</feature>
<dbReference type="Pfam" id="PF00990">
    <property type="entry name" value="GGDEF"/>
    <property type="match status" value="1"/>
</dbReference>
<dbReference type="Gene3D" id="3.30.450.20">
    <property type="entry name" value="PAS domain"/>
    <property type="match status" value="2"/>
</dbReference>
<dbReference type="Gene3D" id="3.30.70.270">
    <property type="match status" value="1"/>
</dbReference>
<name>E5Y1S4_BILW3</name>
<dbReference type="InterPro" id="IPR043128">
    <property type="entry name" value="Rev_trsase/Diguanyl_cyclase"/>
</dbReference>
<dbReference type="CDD" id="cd12912">
    <property type="entry name" value="PDC2_MCP_like"/>
    <property type="match status" value="1"/>
</dbReference>
<dbReference type="Pfam" id="PF02743">
    <property type="entry name" value="dCache_1"/>
    <property type="match status" value="1"/>
</dbReference>
<dbReference type="PANTHER" id="PTHR44757:SF2">
    <property type="entry name" value="BIOFILM ARCHITECTURE MAINTENANCE PROTEIN MBAA"/>
    <property type="match status" value="1"/>
</dbReference>
<evidence type="ECO:0000313" key="8">
    <source>
        <dbReference type="EMBL" id="EFV46042.1"/>
    </source>
</evidence>
<gene>
    <name evidence="8" type="ORF">HMPREF0179_00082</name>
</gene>
<protein>
    <submittedName>
        <fullName evidence="8">Diguanylate cyclase (GGDEF) domain-containing protein</fullName>
    </submittedName>
</protein>
<feature type="transmembrane region" description="Helical" evidence="6">
    <location>
        <begin position="23"/>
        <end position="46"/>
    </location>
</feature>
<feature type="domain" description="GGDEF" evidence="7">
    <location>
        <begin position="381"/>
        <end position="513"/>
    </location>
</feature>
<sequence>MPDTTAYNLSRTGTISSLFFKNLWVLFSAIFVVSLIGTLFTTYLFMKSTAVESTRFLADDLTSQLNTVYSLLEGMSEQPLIKDTSISVQERAASMKTYADAFGFWMIGVVDPDGTISSTLRPKTGKVQRGYIPRIMASGKREISDPFPAGATGDMTYSQFMPIKKDGKVVSICFVTTPLSLLSERVTRRDHTGNGYYLMLSSTGSLIAHPNPTMSLTHIRDLVAGERFLYGSSRETFLRDIKSDQPGTFISIFRNTLYFTAFMNIPETGWTLIHRVKILPTVKYMLLAFFTQTLLYTLLFVVLYRYGRTAISQELRPVDNILRQVEELNRSVNAADSITEEDVFNIINISRKGLYDALTGLPTRNLFRQRVNDTIEKMPGRLFGVFILDMDNLKAINDHLGHEAGDKAIRSFASTLKEFTERHFGLACRYGGDEFVLFIPLDTPSDASALARELLETQHGSIVGNDVVYAYGTSIGVSFYPLSGTFDEALHMADTALYSSKRSGKGTFTCLPSHAECL</sequence>
<dbReference type="HOGENOM" id="CLU_527518_0_0_7"/>
<dbReference type="eggNOG" id="COG2199">
    <property type="taxonomic scope" value="Bacteria"/>
</dbReference>
<reference evidence="8 9" key="2">
    <citation type="submission" date="2013-04" db="EMBL/GenBank/DDBJ databases">
        <title>The Genome Sequence of Bilophila wadsworthia 3_1_6.</title>
        <authorList>
            <consortium name="The Broad Institute Genomics Platform"/>
            <person name="Earl A."/>
            <person name="Ward D."/>
            <person name="Feldgarden M."/>
            <person name="Gevers D."/>
            <person name="Sibley C."/>
            <person name="Strauss J."/>
            <person name="Allen-Vercoe E."/>
            <person name="Walker B."/>
            <person name="Young S."/>
            <person name="Zeng Q."/>
            <person name="Gargeya S."/>
            <person name="Fitzgerald M."/>
            <person name="Haas B."/>
            <person name="Abouelleil A."/>
            <person name="Allen A.W."/>
            <person name="Alvarado L."/>
            <person name="Arachchi H.M."/>
            <person name="Berlin A.M."/>
            <person name="Chapman S.B."/>
            <person name="Gainer-Dewar J."/>
            <person name="Goldberg J."/>
            <person name="Griggs A."/>
            <person name="Gujja S."/>
            <person name="Hansen M."/>
            <person name="Howarth C."/>
            <person name="Imamovic A."/>
            <person name="Ireland A."/>
            <person name="Larimer J."/>
            <person name="McCowan C."/>
            <person name="Murphy C."/>
            <person name="Pearson M."/>
            <person name="Poon T.W."/>
            <person name="Priest M."/>
            <person name="Roberts A."/>
            <person name="Saif S."/>
            <person name="Shea T."/>
            <person name="Sisk P."/>
            <person name="Sykes S."/>
            <person name="Wortman J."/>
            <person name="Nusbaum C."/>
            <person name="Birren B."/>
        </authorList>
    </citation>
    <scope>NUCLEOTIDE SEQUENCE [LARGE SCALE GENOMIC DNA]</scope>
    <source>
        <strain evidence="8 9">3_1_6</strain>
    </source>
</reference>
<dbReference type="SUPFAM" id="SSF55073">
    <property type="entry name" value="Nucleotide cyclase"/>
    <property type="match status" value="1"/>
</dbReference>
<evidence type="ECO:0000256" key="1">
    <source>
        <dbReference type="ARBA" id="ARBA00004651"/>
    </source>
</evidence>
<keyword evidence="5 6" id="KW-0472">Membrane</keyword>
<evidence type="ECO:0000259" key="7">
    <source>
        <dbReference type="PROSITE" id="PS50887"/>
    </source>
</evidence>
<evidence type="ECO:0000256" key="5">
    <source>
        <dbReference type="ARBA" id="ARBA00023136"/>
    </source>
</evidence>
<keyword evidence="9" id="KW-1185">Reference proteome</keyword>
<dbReference type="CDD" id="cd18773">
    <property type="entry name" value="PDC1_HK_sensor"/>
    <property type="match status" value="1"/>
</dbReference>
<dbReference type="EMBL" id="ADCP02000002">
    <property type="protein sequence ID" value="EFV46042.1"/>
    <property type="molecule type" value="Genomic_DNA"/>
</dbReference>
<dbReference type="InterPro" id="IPR033479">
    <property type="entry name" value="dCache_1"/>
</dbReference>
<dbReference type="AlphaFoldDB" id="E5Y1S4"/>
<dbReference type="CDD" id="cd01949">
    <property type="entry name" value="GGDEF"/>
    <property type="match status" value="1"/>
</dbReference>
<dbReference type="InterPro" id="IPR000160">
    <property type="entry name" value="GGDEF_dom"/>
</dbReference>
<organism evidence="8 9">
    <name type="scientific">Bilophila wadsworthia (strain 3_1_6)</name>
    <dbReference type="NCBI Taxonomy" id="563192"/>
    <lineage>
        <taxon>Bacteria</taxon>
        <taxon>Pseudomonadati</taxon>
        <taxon>Thermodesulfobacteriota</taxon>
        <taxon>Desulfovibrionia</taxon>
        <taxon>Desulfovibrionales</taxon>
        <taxon>Desulfovibrionaceae</taxon>
        <taxon>Bilophila</taxon>
    </lineage>
</organism>
<dbReference type="Proteomes" id="UP000006034">
    <property type="component" value="Unassembled WGS sequence"/>
</dbReference>
<evidence type="ECO:0000256" key="6">
    <source>
        <dbReference type="SAM" id="Phobius"/>
    </source>
</evidence>
<comment type="subcellular location">
    <subcellularLocation>
        <location evidence="1">Cell membrane</location>
        <topology evidence="1">Multi-pass membrane protein</topology>
    </subcellularLocation>
</comment>
<proteinExistence type="predicted"/>
<dbReference type="STRING" id="563192.HMPREF0179_00082"/>
<keyword evidence="3 6" id="KW-0812">Transmembrane</keyword>
<dbReference type="SMART" id="SM00267">
    <property type="entry name" value="GGDEF"/>
    <property type="match status" value="1"/>
</dbReference>
<accession>E5Y1S4</accession>
<dbReference type="OrthoDB" id="9805474at2"/>
<keyword evidence="4 6" id="KW-1133">Transmembrane helix</keyword>
<dbReference type="GO" id="GO:0005886">
    <property type="term" value="C:plasma membrane"/>
    <property type="evidence" value="ECO:0007669"/>
    <property type="project" value="UniProtKB-SubCell"/>
</dbReference>
<reference evidence="8 9" key="1">
    <citation type="submission" date="2010-10" db="EMBL/GenBank/DDBJ databases">
        <authorList>
            <consortium name="The Broad Institute Genome Sequencing Platform"/>
            <person name="Ward D."/>
            <person name="Earl A."/>
            <person name="Feldgarden M."/>
            <person name="Young S.K."/>
            <person name="Gargeya S."/>
            <person name="Zeng Q."/>
            <person name="Alvarado L."/>
            <person name="Berlin A."/>
            <person name="Bochicchio J."/>
            <person name="Chapman S.B."/>
            <person name="Chen Z."/>
            <person name="Freedman E."/>
            <person name="Gellesch M."/>
            <person name="Goldberg J."/>
            <person name="Griggs A."/>
            <person name="Gujja S."/>
            <person name="Heilman E."/>
            <person name="Heiman D."/>
            <person name="Howarth C."/>
            <person name="Mehta T."/>
            <person name="Neiman D."/>
            <person name="Pearson M."/>
            <person name="Roberts A."/>
            <person name="Saif S."/>
            <person name="Shea T."/>
            <person name="Shenoy N."/>
            <person name="Sisk P."/>
            <person name="Stolte C."/>
            <person name="Sykes S."/>
            <person name="White J."/>
            <person name="Yandava C."/>
            <person name="Allen-Vercoe E."/>
            <person name="Sibley C."/>
            <person name="Ambrose C.E."/>
            <person name="Strauss J."/>
            <person name="Daigneault M."/>
            <person name="Haas B."/>
            <person name="Nusbaum C."/>
            <person name="Birren B."/>
        </authorList>
    </citation>
    <scope>NUCLEOTIDE SEQUENCE [LARGE SCALE GENOMIC DNA]</scope>
    <source>
        <strain evidence="8 9">3_1_6</strain>
    </source>
</reference>
<dbReference type="NCBIfam" id="TIGR00254">
    <property type="entry name" value="GGDEF"/>
    <property type="match status" value="1"/>
</dbReference>
<dbReference type="InterPro" id="IPR052155">
    <property type="entry name" value="Biofilm_reg_signaling"/>
</dbReference>
<dbReference type="InterPro" id="IPR029787">
    <property type="entry name" value="Nucleotide_cyclase"/>
</dbReference>
<comment type="caution">
    <text evidence="8">The sequence shown here is derived from an EMBL/GenBank/DDBJ whole genome shotgun (WGS) entry which is preliminary data.</text>
</comment>
<evidence type="ECO:0000256" key="3">
    <source>
        <dbReference type="ARBA" id="ARBA00022692"/>
    </source>
</evidence>